<dbReference type="EMBL" id="FNRI01000013">
    <property type="protein sequence ID" value="SEB01552.1"/>
    <property type="molecule type" value="Genomic_DNA"/>
</dbReference>
<accession>A0A1H4FYI2</accession>
<dbReference type="STRING" id="1033731.SAMN05444145_11347"/>
<keyword evidence="4 7" id="KW-1133">Transmembrane helix</keyword>
<dbReference type="RefSeq" id="WP_010264471.1">
    <property type="nucleotide sequence ID" value="NZ_CAEG01000013.1"/>
</dbReference>
<sequence length="419" mass="46400">MSFFDTDRWNEIWQTIARNRKRSIMTALGVFWGIFMLTVMLGAGMGLGRLFRAQLGDMSTNTLLMQPQQTGIPYKGMPKNRWWWMNNEDVETVKRLPQVQYASAVLWGREVHASYREHKGDYTLMGYTPDYQKINPQKILYGRFINEVDMVQKRKSCVIGTQVCKDLFPGGEDPTGRIIKLSNTYFRVVGVLRKQSTAMSFSDVERTIVVPVSLAQQMFGRGNGIDMLAVAGRDDTPSKEVDKACREAVFARHIISPDDEKAVWSMATAEIFEKVMGLFNGIALLTWIVGLGTLLAGIVGVSNIMLVLVKERTQEIGIRRALGAPPRAIIGQILSESFVLTFIAGVLGLTTAVGVLSVVDSIYYQAVTVAQDGFEISWMISFGTGMLALVILVAGSLLAGVIPATRALKIKAVDAIREE</sequence>
<name>A0A1H4FYI2_9BACT</name>
<feature type="domain" description="ABC3 transporter permease C-terminal" evidence="8">
    <location>
        <begin position="288"/>
        <end position="411"/>
    </location>
</feature>
<evidence type="ECO:0000313" key="11">
    <source>
        <dbReference type="Proteomes" id="UP000183253"/>
    </source>
</evidence>
<dbReference type="Pfam" id="PF02687">
    <property type="entry name" value="FtsX"/>
    <property type="match status" value="1"/>
</dbReference>
<evidence type="ECO:0000259" key="9">
    <source>
        <dbReference type="Pfam" id="PF12704"/>
    </source>
</evidence>
<gene>
    <name evidence="10" type="ORF">SAMN05444145_11347</name>
</gene>
<dbReference type="InterPro" id="IPR003838">
    <property type="entry name" value="ABC3_permease_C"/>
</dbReference>
<dbReference type="InterPro" id="IPR025857">
    <property type="entry name" value="MacB_PCD"/>
</dbReference>
<feature type="transmembrane region" description="Helical" evidence="7">
    <location>
        <begin position="28"/>
        <end position="51"/>
    </location>
</feature>
<comment type="similarity">
    <text evidence="6">Belongs to the ABC-4 integral membrane protein family.</text>
</comment>
<evidence type="ECO:0000256" key="5">
    <source>
        <dbReference type="ARBA" id="ARBA00023136"/>
    </source>
</evidence>
<evidence type="ECO:0000256" key="4">
    <source>
        <dbReference type="ARBA" id="ARBA00022989"/>
    </source>
</evidence>
<organism evidence="10 11">
    <name type="scientific">Alistipes timonensis JC136</name>
    <dbReference type="NCBI Taxonomy" id="1033731"/>
    <lineage>
        <taxon>Bacteria</taxon>
        <taxon>Pseudomonadati</taxon>
        <taxon>Bacteroidota</taxon>
        <taxon>Bacteroidia</taxon>
        <taxon>Bacteroidales</taxon>
        <taxon>Rikenellaceae</taxon>
        <taxon>Alistipes</taxon>
    </lineage>
</organism>
<dbReference type="InterPro" id="IPR050250">
    <property type="entry name" value="Macrolide_Exporter_MacB"/>
</dbReference>
<comment type="subcellular location">
    <subcellularLocation>
        <location evidence="1">Cell membrane</location>
        <topology evidence="1">Multi-pass membrane protein</topology>
    </subcellularLocation>
</comment>
<dbReference type="GO" id="GO:0005886">
    <property type="term" value="C:plasma membrane"/>
    <property type="evidence" value="ECO:0007669"/>
    <property type="project" value="UniProtKB-SubCell"/>
</dbReference>
<dbReference type="PANTHER" id="PTHR30572">
    <property type="entry name" value="MEMBRANE COMPONENT OF TRANSPORTER-RELATED"/>
    <property type="match status" value="1"/>
</dbReference>
<proteinExistence type="inferred from homology"/>
<dbReference type="OrthoDB" id="9770036at2"/>
<dbReference type="Proteomes" id="UP000183253">
    <property type="component" value="Unassembled WGS sequence"/>
</dbReference>
<evidence type="ECO:0000256" key="3">
    <source>
        <dbReference type="ARBA" id="ARBA00022692"/>
    </source>
</evidence>
<keyword evidence="3 7" id="KW-0812">Transmembrane</keyword>
<dbReference type="PANTHER" id="PTHR30572:SF4">
    <property type="entry name" value="ABC TRANSPORTER PERMEASE YTRF"/>
    <property type="match status" value="1"/>
</dbReference>
<feature type="transmembrane region" description="Helical" evidence="7">
    <location>
        <begin position="329"/>
        <end position="356"/>
    </location>
</feature>
<dbReference type="AlphaFoldDB" id="A0A1H4FYI2"/>
<feature type="transmembrane region" description="Helical" evidence="7">
    <location>
        <begin position="376"/>
        <end position="402"/>
    </location>
</feature>
<feature type="transmembrane region" description="Helical" evidence="7">
    <location>
        <begin position="284"/>
        <end position="309"/>
    </location>
</feature>
<feature type="domain" description="MacB-like periplasmic core" evidence="9">
    <location>
        <begin position="23"/>
        <end position="244"/>
    </location>
</feature>
<evidence type="ECO:0000256" key="1">
    <source>
        <dbReference type="ARBA" id="ARBA00004651"/>
    </source>
</evidence>
<evidence type="ECO:0000256" key="2">
    <source>
        <dbReference type="ARBA" id="ARBA00022475"/>
    </source>
</evidence>
<keyword evidence="11" id="KW-1185">Reference proteome</keyword>
<dbReference type="GO" id="GO:0022857">
    <property type="term" value="F:transmembrane transporter activity"/>
    <property type="evidence" value="ECO:0007669"/>
    <property type="project" value="TreeGrafter"/>
</dbReference>
<keyword evidence="2" id="KW-1003">Cell membrane</keyword>
<dbReference type="Pfam" id="PF12704">
    <property type="entry name" value="MacB_PCD"/>
    <property type="match status" value="1"/>
</dbReference>
<evidence type="ECO:0000256" key="6">
    <source>
        <dbReference type="ARBA" id="ARBA00038076"/>
    </source>
</evidence>
<protein>
    <submittedName>
        <fullName evidence="10">Putative ABC transport system permease protein</fullName>
    </submittedName>
</protein>
<keyword evidence="5 7" id="KW-0472">Membrane</keyword>
<reference evidence="10 11" key="1">
    <citation type="submission" date="2016-10" db="EMBL/GenBank/DDBJ databases">
        <authorList>
            <person name="de Groot N.N."/>
        </authorList>
    </citation>
    <scope>NUCLEOTIDE SEQUENCE [LARGE SCALE GENOMIC DNA]</scope>
    <source>
        <strain evidence="10 11">DSM 25383</strain>
    </source>
</reference>
<evidence type="ECO:0000313" key="10">
    <source>
        <dbReference type="EMBL" id="SEB01552.1"/>
    </source>
</evidence>
<evidence type="ECO:0000259" key="8">
    <source>
        <dbReference type="Pfam" id="PF02687"/>
    </source>
</evidence>
<evidence type="ECO:0000256" key="7">
    <source>
        <dbReference type="SAM" id="Phobius"/>
    </source>
</evidence>